<evidence type="ECO:0008006" key="5">
    <source>
        <dbReference type="Google" id="ProtNLM"/>
    </source>
</evidence>
<dbReference type="PANTHER" id="PTHR44942">
    <property type="entry name" value="METHYLTRANSF_11 DOMAIN-CONTAINING PROTEIN"/>
    <property type="match status" value="1"/>
</dbReference>
<dbReference type="RefSeq" id="WP_165267183.1">
    <property type="nucleotide sequence ID" value="NZ_JAALLS010000006.1"/>
</dbReference>
<reference evidence="3 4" key="1">
    <citation type="submission" date="2020-02" db="EMBL/GenBank/DDBJ databases">
        <title>Aliifodinibius halophilus 2W32, complete genome.</title>
        <authorList>
            <person name="Li Y."/>
            <person name="Wu S."/>
        </authorList>
    </citation>
    <scope>NUCLEOTIDE SEQUENCE [LARGE SCALE GENOMIC DNA]</scope>
    <source>
        <strain evidence="3 4">2W32</strain>
    </source>
</reference>
<dbReference type="GO" id="GO:0008168">
    <property type="term" value="F:methyltransferase activity"/>
    <property type="evidence" value="ECO:0007669"/>
    <property type="project" value="UniProtKB-KW"/>
</dbReference>
<dbReference type="SUPFAM" id="SSF53335">
    <property type="entry name" value="S-adenosyl-L-methionine-dependent methyltransferases"/>
    <property type="match status" value="1"/>
</dbReference>
<protein>
    <recommendedName>
        <fullName evidence="5">Class I SAM-dependent methyltransferase</fullName>
    </recommendedName>
</protein>
<dbReference type="InterPro" id="IPR029063">
    <property type="entry name" value="SAM-dependent_MTases_sf"/>
</dbReference>
<evidence type="ECO:0000256" key="2">
    <source>
        <dbReference type="ARBA" id="ARBA00022679"/>
    </source>
</evidence>
<comment type="caution">
    <text evidence="3">The sequence shown here is derived from an EMBL/GenBank/DDBJ whole genome shotgun (WGS) entry which is preliminary data.</text>
</comment>
<dbReference type="Proteomes" id="UP000479132">
    <property type="component" value="Unassembled WGS sequence"/>
</dbReference>
<dbReference type="Gene3D" id="3.40.50.150">
    <property type="entry name" value="Vaccinia Virus protein VP39"/>
    <property type="match status" value="1"/>
</dbReference>
<dbReference type="InterPro" id="IPR051052">
    <property type="entry name" value="Diverse_substrate_MTase"/>
</dbReference>
<name>A0A6M1SVI8_9BACT</name>
<organism evidence="3 4">
    <name type="scientific">Fodinibius halophilus</name>
    <dbReference type="NCBI Taxonomy" id="1736908"/>
    <lineage>
        <taxon>Bacteria</taxon>
        <taxon>Pseudomonadati</taxon>
        <taxon>Balneolota</taxon>
        <taxon>Balneolia</taxon>
        <taxon>Balneolales</taxon>
        <taxon>Balneolaceae</taxon>
        <taxon>Fodinibius</taxon>
    </lineage>
</organism>
<keyword evidence="4" id="KW-1185">Reference proteome</keyword>
<dbReference type="PANTHER" id="PTHR44942:SF4">
    <property type="entry name" value="METHYLTRANSFERASE TYPE 11 DOMAIN-CONTAINING PROTEIN"/>
    <property type="match status" value="1"/>
</dbReference>
<accession>A0A6M1SVI8</accession>
<dbReference type="EMBL" id="JAALLS010000006">
    <property type="protein sequence ID" value="NGP87948.1"/>
    <property type="molecule type" value="Genomic_DNA"/>
</dbReference>
<keyword evidence="1" id="KW-0489">Methyltransferase</keyword>
<evidence type="ECO:0000313" key="4">
    <source>
        <dbReference type="Proteomes" id="UP000479132"/>
    </source>
</evidence>
<sequence>MTAWFCKGRFDLITVAQAIHWFNFDEFYDEVCRVGRTGGLLAVIGYSMISINDKADPILEALYEEAFGTYFNENRQYLDQYYRTIPFPFEEIQTPNLEYTVSWSIDELEGYFNSWSAIQKMKSDQGYNPVPKTMNKLKSKLPETQKLEVSFPIFMRLGRLSTSR</sequence>
<evidence type="ECO:0000256" key="1">
    <source>
        <dbReference type="ARBA" id="ARBA00022603"/>
    </source>
</evidence>
<proteinExistence type="predicted"/>
<gene>
    <name evidence="3" type="ORF">G3569_06255</name>
</gene>
<dbReference type="AlphaFoldDB" id="A0A6M1SVI8"/>
<evidence type="ECO:0000313" key="3">
    <source>
        <dbReference type="EMBL" id="NGP87948.1"/>
    </source>
</evidence>
<dbReference type="GO" id="GO:0032259">
    <property type="term" value="P:methylation"/>
    <property type="evidence" value="ECO:0007669"/>
    <property type="project" value="UniProtKB-KW"/>
</dbReference>
<keyword evidence="2" id="KW-0808">Transferase</keyword>